<comment type="caution">
    <text evidence="1">The sequence shown here is derived from an EMBL/GenBank/DDBJ whole genome shotgun (WGS) entry which is preliminary data.</text>
</comment>
<dbReference type="Proteomes" id="UP000285961">
    <property type="component" value="Unassembled WGS sequence"/>
</dbReference>
<evidence type="ECO:0000313" key="1">
    <source>
        <dbReference type="EMBL" id="RJP73520.1"/>
    </source>
</evidence>
<dbReference type="EMBL" id="QZKI01000026">
    <property type="protein sequence ID" value="RJP73520.1"/>
    <property type="molecule type" value="Genomic_DNA"/>
</dbReference>
<evidence type="ECO:0000313" key="2">
    <source>
        <dbReference type="Proteomes" id="UP000285961"/>
    </source>
</evidence>
<proteinExistence type="predicted"/>
<organism evidence="1 2">
    <name type="scientific">Candidatus Abyssobacteria bacterium SURF_17</name>
    <dbReference type="NCBI Taxonomy" id="2093361"/>
    <lineage>
        <taxon>Bacteria</taxon>
        <taxon>Pseudomonadati</taxon>
        <taxon>Candidatus Hydrogenedentota</taxon>
        <taxon>Candidatus Abyssobacteria</taxon>
    </lineage>
</organism>
<dbReference type="AlphaFoldDB" id="A0A419F4V7"/>
<dbReference type="Gene3D" id="3.20.20.210">
    <property type="match status" value="1"/>
</dbReference>
<sequence>MSINLHFTDDDWQRIERDWTAWWAGGLDRPLVIIENPTSLLPLSMEMTHEFLLEKPIDEVLDHHQMLLEAREFYGDAYPRWWPNFGPGIMAGFLGAKVNCDPEMATVWFEPNEKPAIDELRFTYDAENPWWKRINDLTRRAVERWGNKVCIAHTDLGGNLDILASFRTTQQLIYDLFDAPGEVVRLCGEITKLWVRYYDELDAIIKKAGRGTTPWAPVWSPKRCYMLQSDFSYMISPEMFQKFVMPDLEACCSTLDHPFYHLDGHGQIRHLDALLSIGKLAGIQWIPGDGQPPEEEWLELLKRIRDGGKLCQLFVTAEGARTIVKELGGRGFVFYIMSFISSREEADDFLRVLAAEDSSR</sequence>
<gene>
    <name evidence="1" type="ORF">C4532_04200</name>
</gene>
<name>A0A419F4V7_9BACT</name>
<accession>A0A419F4V7</accession>
<evidence type="ECO:0008006" key="3">
    <source>
        <dbReference type="Google" id="ProtNLM"/>
    </source>
</evidence>
<dbReference type="InterPro" id="IPR038071">
    <property type="entry name" value="UROD/MetE-like_sf"/>
</dbReference>
<protein>
    <recommendedName>
        <fullName evidence="3">Uroporphyrinogen decarboxylase (URO-D) domain-containing protein</fullName>
    </recommendedName>
</protein>
<reference evidence="1 2" key="1">
    <citation type="journal article" date="2017" name="ISME J.">
        <title>Energy and carbon metabolisms in a deep terrestrial subsurface fluid microbial community.</title>
        <authorList>
            <person name="Momper L."/>
            <person name="Jungbluth S.P."/>
            <person name="Lee M.D."/>
            <person name="Amend J.P."/>
        </authorList>
    </citation>
    <scope>NUCLEOTIDE SEQUENCE [LARGE SCALE GENOMIC DNA]</scope>
    <source>
        <strain evidence="1">SURF_17</strain>
    </source>
</reference>